<dbReference type="AlphaFoldDB" id="A0A5C4S122"/>
<accession>A0A5C4S122</accession>
<sequence length="87" mass="9720">MATETQVRKKIRCCKCGEVFTLLIDTAGEPVISVRCLYCDAPLSIDLRKYPTSETEIMRVAGDESPKTMTVYVLPEILDSEEKSTDS</sequence>
<name>A0A5C4S122_CHLTI</name>
<dbReference type="RefSeq" id="WP_139457689.1">
    <property type="nucleotide sequence ID" value="NZ_VDCH01000031.1"/>
</dbReference>
<proteinExistence type="predicted"/>
<comment type="caution">
    <text evidence="1">The sequence shown here is derived from an EMBL/GenBank/DDBJ whole genome shotgun (WGS) entry which is preliminary data.</text>
</comment>
<keyword evidence="2" id="KW-1185">Reference proteome</keyword>
<gene>
    <name evidence="1" type="ORF">FGF66_11020</name>
</gene>
<evidence type="ECO:0000313" key="2">
    <source>
        <dbReference type="Proteomes" id="UP000308271"/>
    </source>
</evidence>
<reference evidence="1 2" key="1">
    <citation type="submission" date="2019-05" db="EMBL/GenBank/DDBJ databases">
        <title>Draft Whole-Genome sequence of the green sulfur bacterium Chlorobaculum thiosulfatiphilum DSM 249.</title>
        <authorList>
            <person name="Meyer T.E."/>
            <person name="Kyndt J.A."/>
        </authorList>
    </citation>
    <scope>NUCLEOTIDE SEQUENCE [LARGE SCALE GENOMIC DNA]</scope>
    <source>
        <strain evidence="1 2">DSM 249</strain>
    </source>
</reference>
<protein>
    <submittedName>
        <fullName evidence="1">Uncharacterized protein</fullName>
    </submittedName>
</protein>
<organism evidence="1 2">
    <name type="scientific">Chlorobaculum thiosulfatiphilum</name>
    <name type="common">Chlorobium limicola f.sp. thiosulfatophilum</name>
    <dbReference type="NCBI Taxonomy" id="115852"/>
    <lineage>
        <taxon>Bacteria</taxon>
        <taxon>Pseudomonadati</taxon>
        <taxon>Chlorobiota</taxon>
        <taxon>Chlorobiia</taxon>
        <taxon>Chlorobiales</taxon>
        <taxon>Chlorobiaceae</taxon>
        <taxon>Chlorobaculum</taxon>
    </lineage>
</organism>
<dbReference type="OrthoDB" id="598178at2"/>
<dbReference type="EMBL" id="VDCH01000031">
    <property type="protein sequence ID" value="TNJ37180.1"/>
    <property type="molecule type" value="Genomic_DNA"/>
</dbReference>
<evidence type="ECO:0000313" key="1">
    <source>
        <dbReference type="EMBL" id="TNJ37180.1"/>
    </source>
</evidence>
<dbReference type="Proteomes" id="UP000308271">
    <property type="component" value="Unassembled WGS sequence"/>
</dbReference>